<reference evidence="3 4" key="1">
    <citation type="submission" date="2015-09" db="EMBL/GenBank/DDBJ databases">
        <authorList>
            <consortium name="Swine Surveillance"/>
        </authorList>
    </citation>
    <scope>NUCLEOTIDE SEQUENCE [LARGE SCALE GENOMIC DNA]</scope>
    <source>
        <strain evidence="3 4">CECT 4357</strain>
    </source>
</reference>
<name>A0A0P1FL01_THAGE</name>
<proteinExistence type="predicted"/>
<dbReference type="Proteomes" id="UP000051587">
    <property type="component" value="Unassembled WGS sequence"/>
</dbReference>
<dbReference type="PANTHER" id="PTHR43586:SF21">
    <property type="entry name" value="PYRIDOXAL PHOSPHATE (PLP)-DEPENDENT ASPARTATE AMINOTRANSFERASE SUPERFAMILY"/>
    <property type="match status" value="1"/>
</dbReference>
<sequence>MRRLLDCSLKGGQSPAAVLDPLRNQRQVLSMTLDIEFVRAQFPAFAEPSLQGQAFFENAGGSYTCAPVIARLTRFYHQRKVQPYGHYKASRLAGEEMDEARTRLAAVMGVDTDEVSFGPSTTQNSYVLAQAFRQWLQPGEAIVVTNQDHEANTGPWRRLAEDGIEIREWLIDPATGHLDPADLETLLDEKVRLVCFPQCSNVVGEINPVVEITAMAHAAGAFVCVDGVSYAPHGIPDVGMLGPDIYLFSSYKTYGPHQGVMVIRRALGDQLPNQGHYFNAGVLYKRFTPAGPDHAQVAACAGMVDYIDLLADHHGVSGSPAERGAGVHDLMRGHEVALLQPVLDFLSARNDLRLLGPAQAKGRAPTVAVDLGRPAMPVAEALATQGIMAGAGDFYAVRALQAMGVDPQQGVLRLSFVHYTSPDEIAQLLKALERVL</sequence>
<dbReference type="InterPro" id="IPR015424">
    <property type="entry name" value="PyrdxlP-dep_Trfase"/>
</dbReference>
<dbReference type="Pfam" id="PF00266">
    <property type="entry name" value="Aminotran_5"/>
    <property type="match status" value="2"/>
</dbReference>
<dbReference type="EC" id="2.8.1.7" evidence="3"/>
<dbReference type="STRING" id="53501.SAMN04488043_106267"/>
<evidence type="ECO:0000256" key="1">
    <source>
        <dbReference type="ARBA" id="ARBA00022898"/>
    </source>
</evidence>
<dbReference type="EMBL" id="CYSA01000028">
    <property type="protein sequence ID" value="CUH68790.1"/>
    <property type="molecule type" value="Genomic_DNA"/>
</dbReference>
<evidence type="ECO:0000259" key="2">
    <source>
        <dbReference type="Pfam" id="PF00266"/>
    </source>
</evidence>
<feature type="domain" description="Aminotransferase class V" evidence="2">
    <location>
        <begin position="331"/>
        <end position="428"/>
    </location>
</feature>
<protein>
    <submittedName>
        <fullName evidence="3">Cysteine desulfurase</fullName>
        <ecNumber evidence="3">2.8.1.7</ecNumber>
    </submittedName>
</protein>
<dbReference type="GO" id="GO:0031071">
    <property type="term" value="F:cysteine desulfurase activity"/>
    <property type="evidence" value="ECO:0007669"/>
    <property type="project" value="UniProtKB-EC"/>
</dbReference>
<dbReference type="SUPFAM" id="SSF53383">
    <property type="entry name" value="PLP-dependent transferases"/>
    <property type="match status" value="1"/>
</dbReference>
<evidence type="ECO:0000313" key="4">
    <source>
        <dbReference type="Proteomes" id="UP000051587"/>
    </source>
</evidence>
<dbReference type="Gene3D" id="3.90.1150.10">
    <property type="entry name" value="Aspartate Aminotransferase, domain 1"/>
    <property type="match status" value="1"/>
</dbReference>
<organism evidence="3 4">
    <name type="scientific">Thalassovita gelatinovora</name>
    <name type="common">Thalassobius gelatinovorus</name>
    <dbReference type="NCBI Taxonomy" id="53501"/>
    <lineage>
        <taxon>Bacteria</taxon>
        <taxon>Pseudomonadati</taxon>
        <taxon>Pseudomonadota</taxon>
        <taxon>Alphaproteobacteria</taxon>
        <taxon>Rhodobacterales</taxon>
        <taxon>Roseobacteraceae</taxon>
        <taxon>Thalassovita</taxon>
    </lineage>
</organism>
<keyword evidence="1" id="KW-0663">Pyridoxal phosphate</keyword>
<keyword evidence="4" id="KW-1185">Reference proteome</keyword>
<evidence type="ECO:0000313" key="3">
    <source>
        <dbReference type="EMBL" id="CUH68790.1"/>
    </source>
</evidence>
<dbReference type="Gene3D" id="3.40.640.10">
    <property type="entry name" value="Type I PLP-dependent aspartate aminotransferase-like (Major domain)"/>
    <property type="match status" value="1"/>
</dbReference>
<dbReference type="InterPro" id="IPR015421">
    <property type="entry name" value="PyrdxlP-dep_Trfase_major"/>
</dbReference>
<accession>A0A0P1FL01</accession>
<dbReference type="PANTHER" id="PTHR43586">
    <property type="entry name" value="CYSTEINE DESULFURASE"/>
    <property type="match status" value="1"/>
</dbReference>
<dbReference type="InterPro" id="IPR015422">
    <property type="entry name" value="PyrdxlP-dep_Trfase_small"/>
</dbReference>
<keyword evidence="3" id="KW-0808">Transferase</keyword>
<dbReference type="AlphaFoldDB" id="A0A0P1FL01"/>
<feature type="domain" description="Aminotransferase class V" evidence="2">
    <location>
        <begin position="55"/>
        <end position="272"/>
    </location>
</feature>
<gene>
    <name evidence="3" type="primary">sufS_2</name>
    <name evidence="3" type="ORF">TG4357_03806</name>
</gene>
<dbReference type="InterPro" id="IPR000192">
    <property type="entry name" value="Aminotrans_V_dom"/>
</dbReference>